<dbReference type="InParanoid" id="A0A165QCP0"/>
<dbReference type="PROSITE" id="PS51388">
    <property type="entry name" value="GED"/>
    <property type="match status" value="1"/>
</dbReference>
<feature type="compositionally biased region" description="Low complexity" evidence="1">
    <location>
        <begin position="148"/>
        <end position="161"/>
    </location>
</feature>
<feature type="compositionally biased region" description="Polar residues" evidence="1">
    <location>
        <begin position="83"/>
        <end position="92"/>
    </location>
</feature>
<accession>A0A165QCP0</accession>
<feature type="compositionally biased region" description="Low complexity" evidence="1">
    <location>
        <begin position="65"/>
        <end position="77"/>
    </location>
</feature>
<feature type="region of interest" description="Disordered" evidence="1">
    <location>
        <begin position="1"/>
        <end position="93"/>
    </location>
</feature>
<feature type="region of interest" description="Disordered" evidence="1">
    <location>
        <begin position="117"/>
        <end position="170"/>
    </location>
</feature>
<feature type="compositionally biased region" description="Basic and acidic residues" evidence="1">
    <location>
        <begin position="44"/>
        <end position="63"/>
    </location>
</feature>
<evidence type="ECO:0000313" key="4">
    <source>
        <dbReference type="Proteomes" id="UP000077266"/>
    </source>
</evidence>
<dbReference type="STRING" id="1314781.A0A165QCP0"/>
<feature type="domain" description="GED" evidence="2">
    <location>
        <begin position="735"/>
        <end position="823"/>
    </location>
</feature>
<name>A0A165QCP0_EXIGL</name>
<feature type="region of interest" description="Disordered" evidence="1">
    <location>
        <begin position="455"/>
        <end position="480"/>
    </location>
</feature>
<dbReference type="OrthoDB" id="10685272at2759"/>
<proteinExistence type="predicted"/>
<feature type="compositionally biased region" description="Pro residues" evidence="1">
    <location>
        <begin position="17"/>
        <end position="38"/>
    </location>
</feature>
<evidence type="ECO:0000313" key="3">
    <source>
        <dbReference type="EMBL" id="KZW03415.1"/>
    </source>
</evidence>
<evidence type="ECO:0000256" key="1">
    <source>
        <dbReference type="SAM" id="MobiDB-lite"/>
    </source>
</evidence>
<evidence type="ECO:0000259" key="2">
    <source>
        <dbReference type="PROSITE" id="PS51388"/>
    </source>
</evidence>
<protein>
    <recommendedName>
        <fullName evidence="2">GED domain-containing protein</fullName>
    </recommendedName>
</protein>
<dbReference type="AlphaFoldDB" id="A0A165QCP0"/>
<sequence length="823" mass="89351">MIRKRHSQPQPHWAAPRPRPAQPASPPPPLPPRSPSPVPVEEELPPRADSTRSWVDDQFERGRSRAPSAASAHSTSRTWCGERSQSPRSACSDSRRFAPAIVPTAQPCFAEEPPQIMASPSARSARSWGSPSVASPMLPMGPLPPVRPSSLPRGSPSRAPSQTRPLSQLGLLPAPGTPFIDVTKATKLLSSSSPFVQQYAAVRTCLDMLRGADLEAMDPLIPKVAVIGKDEPLRARIVAALTGVMVNRTDIVSSNCFCWKVSAGHIVDDETLNEVQYIADQTSQVSGLHQVTVCASSETDLLVYDFPFGSESGPGVGDYLNDRNTIAVHVGDSASLPPLFMFEFGARRSIYVPKADDSASCDVAVQQCFENLNQMLVNRLPDRVEALSQAMRKRVLELSKELTNTPAFSKDDNAPRLSNILTAFVDELKKALGASHDAHSALRQDVLATRREFTMPPVPEDAPTRAPSPAGSRGTGHGRAANHDTWTSVCGYNVLPPHSPVVLPPHSPVVLPPHSPVVLRPHSPMVLPPPSRILSPPGMWLPPGQSIPAPNPPRVKSPPLEPFHPGPPSSHAIVEPTISPRLPVSVASDMSLQDVMDRLDKARTNELPGHWPVHEVSSDLIAETAQHWLEPSESYLDALMKLVVAASGKSVDGHFASYTSSGLRAKVAGIVKAKILKCQQTTREVFAQVLEAEKRIAVEDDDAFLALKDSYRERFRASGQLSLEHLQAMGKCAATLDVMATVSAYFDVAHKRFMESLRRAAHTHLLEALTHDLASELMKAVDLTNAEKWVALPPETVSKRVELEDRLACLRRALDELSVALLL</sequence>
<reference evidence="3 4" key="1">
    <citation type="journal article" date="2016" name="Mol. Biol. Evol.">
        <title>Comparative Genomics of Early-Diverging Mushroom-Forming Fungi Provides Insights into the Origins of Lignocellulose Decay Capabilities.</title>
        <authorList>
            <person name="Nagy L.G."/>
            <person name="Riley R."/>
            <person name="Tritt A."/>
            <person name="Adam C."/>
            <person name="Daum C."/>
            <person name="Floudas D."/>
            <person name="Sun H."/>
            <person name="Yadav J.S."/>
            <person name="Pangilinan J."/>
            <person name="Larsson K.H."/>
            <person name="Matsuura K."/>
            <person name="Barry K."/>
            <person name="Labutti K."/>
            <person name="Kuo R."/>
            <person name="Ohm R.A."/>
            <person name="Bhattacharya S.S."/>
            <person name="Shirouzu T."/>
            <person name="Yoshinaga Y."/>
            <person name="Martin F.M."/>
            <person name="Grigoriev I.V."/>
            <person name="Hibbett D.S."/>
        </authorList>
    </citation>
    <scope>NUCLEOTIDE SEQUENCE [LARGE SCALE GENOMIC DNA]</scope>
    <source>
        <strain evidence="3 4">HHB12029</strain>
    </source>
</reference>
<dbReference type="EMBL" id="KV425883">
    <property type="protein sequence ID" value="KZW03415.1"/>
    <property type="molecule type" value="Genomic_DNA"/>
</dbReference>
<keyword evidence="4" id="KW-1185">Reference proteome</keyword>
<dbReference type="Gene3D" id="1.20.120.1240">
    <property type="entry name" value="Dynamin, middle domain"/>
    <property type="match status" value="1"/>
</dbReference>
<gene>
    <name evidence="3" type="ORF">EXIGLDRAFT_828349</name>
</gene>
<dbReference type="InterPro" id="IPR020850">
    <property type="entry name" value="GED_dom"/>
</dbReference>
<dbReference type="Proteomes" id="UP000077266">
    <property type="component" value="Unassembled WGS sequence"/>
</dbReference>
<organism evidence="3 4">
    <name type="scientific">Exidia glandulosa HHB12029</name>
    <dbReference type="NCBI Taxonomy" id="1314781"/>
    <lineage>
        <taxon>Eukaryota</taxon>
        <taxon>Fungi</taxon>
        <taxon>Dikarya</taxon>
        <taxon>Basidiomycota</taxon>
        <taxon>Agaricomycotina</taxon>
        <taxon>Agaricomycetes</taxon>
        <taxon>Auriculariales</taxon>
        <taxon>Exidiaceae</taxon>
        <taxon>Exidia</taxon>
    </lineage>
</organism>
<feature type="compositionally biased region" description="Polar residues" evidence="1">
    <location>
        <begin position="121"/>
        <end position="133"/>
    </location>
</feature>